<protein>
    <submittedName>
        <fullName evidence="2">Helix-turn-helix domain-containing protein</fullName>
    </submittedName>
</protein>
<accession>A0A415LJ20</accession>
<gene>
    <name evidence="2" type="ORF">DW021_07250</name>
</gene>
<dbReference type="Proteomes" id="UP000285897">
    <property type="component" value="Unassembled WGS sequence"/>
</dbReference>
<evidence type="ECO:0000313" key="3">
    <source>
        <dbReference type="Proteomes" id="UP000285897"/>
    </source>
</evidence>
<dbReference type="AlphaFoldDB" id="A0A415LJ20"/>
<proteinExistence type="predicted"/>
<feature type="domain" description="Helix-turn-helix conjugative transposon-like" evidence="1">
    <location>
        <begin position="10"/>
        <end position="74"/>
    </location>
</feature>
<dbReference type="InterPro" id="IPR024760">
    <property type="entry name" value="HTH_dom_conjug_TS-like"/>
</dbReference>
<name>A0A415LJ20_9FIRM</name>
<dbReference type="Pfam" id="PF12645">
    <property type="entry name" value="HTH_16"/>
    <property type="match status" value="1"/>
</dbReference>
<evidence type="ECO:0000313" key="2">
    <source>
        <dbReference type="EMBL" id="RHL48467.1"/>
    </source>
</evidence>
<reference evidence="2 3" key="1">
    <citation type="submission" date="2018-08" db="EMBL/GenBank/DDBJ databases">
        <title>A genome reference for cultivated species of the human gut microbiota.</title>
        <authorList>
            <person name="Zou Y."/>
            <person name="Xue W."/>
            <person name="Luo G."/>
        </authorList>
    </citation>
    <scope>NUCLEOTIDE SEQUENCE [LARGE SCALE GENOMIC DNA]</scope>
    <source>
        <strain evidence="2 3">AF37-6AC</strain>
    </source>
</reference>
<sequence length="78" mass="9124">MKQVKRCPRFTTIRMASDGDNEAIEKILEHYNAYISKACLRPFYDEYGGVQIVVDRELKGRIQIAITKAILKFEMEIR</sequence>
<dbReference type="RefSeq" id="WP_118013046.1">
    <property type="nucleotide sequence ID" value="NZ_CP176627.1"/>
</dbReference>
<organism evidence="2 3">
    <name type="scientific">Blautia obeum</name>
    <dbReference type="NCBI Taxonomy" id="40520"/>
    <lineage>
        <taxon>Bacteria</taxon>
        <taxon>Bacillati</taxon>
        <taxon>Bacillota</taxon>
        <taxon>Clostridia</taxon>
        <taxon>Lachnospirales</taxon>
        <taxon>Lachnospiraceae</taxon>
        <taxon>Blautia</taxon>
    </lineage>
</organism>
<evidence type="ECO:0000259" key="1">
    <source>
        <dbReference type="Pfam" id="PF12645"/>
    </source>
</evidence>
<comment type="caution">
    <text evidence="2">The sequence shown here is derived from an EMBL/GenBank/DDBJ whole genome shotgun (WGS) entry which is preliminary data.</text>
</comment>
<dbReference type="EMBL" id="QROS01000004">
    <property type="protein sequence ID" value="RHL48467.1"/>
    <property type="molecule type" value="Genomic_DNA"/>
</dbReference>